<reference evidence="2" key="2">
    <citation type="submission" date="2011-02" db="EMBL/GenBank/DDBJ databases">
        <authorList>
            <person name="MacLean D."/>
        </authorList>
    </citation>
    <scope>NUCLEOTIDE SEQUENCE</scope>
</reference>
<accession>F0WK30</accession>
<evidence type="ECO:0000256" key="1">
    <source>
        <dbReference type="SAM" id="SignalP"/>
    </source>
</evidence>
<dbReference type="EMBL" id="FR824173">
    <property type="protein sequence ID" value="CCA21632.1"/>
    <property type="molecule type" value="Genomic_DNA"/>
</dbReference>
<gene>
    <name evidence="2" type="primary">AlNc14C128G6884</name>
    <name evidence="2" type="ORF">ALNC14_077750</name>
</gene>
<dbReference type="AlphaFoldDB" id="F0WK30"/>
<proteinExistence type="predicted"/>
<dbReference type="HOGENOM" id="CLU_1017300_0_0_1"/>
<keyword evidence="1" id="KW-0732">Signal</keyword>
<evidence type="ECO:0000313" key="2">
    <source>
        <dbReference type="EMBL" id="CCA21632.1"/>
    </source>
</evidence>
<sequence>MRRHLVLLCAVACRTVKLGASRTCSSLHGPYCNHLPQALKLPSHFDALLDDTIPETKRQLLLKRVRKQEIFASSNDQPDFAQQSLELKETNSLNAEEPPIMFAAALSDDDVDLSMKKMNGKQLKDFMLNILKQLIQAAKLFPTLSDSFALDELRLLVEDLEKLSDYSSYKFQILDDAMKQTLQDRFANDQGFGLQSVISKLGLIKKPKARLKVFETIIYYCQLADE</sequence>
<name>F0WK30_9STRA</name>
<feature type="signal peptide" evidence="1">
    <location>
        <begin position="1"/>
        <end position="21"/>
    </location>
</feature>
<protein>
    <submittedName>
        <fullName evidence="2">AlNc14C128G6884 protein</fullName>
    </submittedName>
</protein>
<organism evidence="2">
    <name type="scientific">Albugo laibachii Nc14</name>
    <dbReference type="NCBI Taxonomy" id="890382"/>
    <lineage>
        <taxon>Eukaryota</taxon>
        <taxon>Sar</taxon>
        <taxon>Stramenopiles</taxon>
        <taxon>Oomycota</taxon>
        <taxon>Peronosporomycetes</taxon>
        <taxon>Albuginales</taxon>
        <taxon>Albuginaceae</taxon>
        <taxon>Albugo</taxon>
    </lineage>
</organism>
<feature type="chain" id="PRO_5003263485" evidence="1">
    <location>
        <begin position="22"/>
        <end position="226"/>
    </location>
</feature>
<reference evidence="2" key="1">
    <citation type="journal article" date="2011" name="PLoS Biol.">
        <title>Gene gain and loss during evolution of obligate parasitism in the white rust pathogen of Arabidopsis thaliana.</title>
        <authorList>
            <person name="Kemen E."/>
            <person name="Gardiner A."/>
            <person name="Schultz-Larsen T."/>
            <person name="Kemen A.C."/>
            <person name="Balmuth A.L."/>
            <person name="Robert-Seilaniantz A."/>
            <person name="Bailey K."/>
            <person name="Holub E."/>
            <person name="Studholme D.J."/>
            <person name="Maclean D."/>
            <person name="Jones J.D."/>
        </authorList>
    </citation>
    <scope>NUCLEOTIDE SEQUENCE</scope>
</reference>